<evidence type="ECO:0000256" key="3">
    <source>
        <dbReference type="ARBA" id="ARBA00022833"/>
    </source>
</evidence>
<organism evidence="6 7">
    <name type="scientific">Cercophora newfieldiana</name>
    <dbReference type="NCBI Taxonomy" id="92897"/>
    <lineage>
        <taxon>Eukaryota</taxon>
        <taxon>Fungi</taxon>
        <taxon>Dikarya</taxon>
        <taxon>Ascomycota</taxon>
        <taxon>Pezizomycotina</taxon>
        <taxon>Sordariomycetes</taxon>
        <taxon>Sordariomycetidae</taxon>
        <taxon>Sordariales</taxon>
        <taxon>Lasiosphaeriaceae</taxon>
        <taxon>Cercophora</taxon>
    </lineage>
</organism>
<evidence type="ECO:0000313" key="6">
    <source>
        <dbReference type="EMBL" id="KAK0643785.1"/>
    </source>
</evidence>
<dbReference type="SUPFAM" id="SSF144232">
    <property type="entry name" value="HIT/MYND zinc finger-like"/>
    <property type="match status" value="1"/>
</dbReference>
<dbReference type="InterPro" id="IPR002893">
    <property type="entry name" value="Znf_MYND"/>
</dbReference>
<accession>A0AA39Y3D5</accession>
<evidence type="ECO:0000259" key="5">
    <source>
        <dbReference type="PROSITE" id="PS50865"/>
    </source>
</evidence>
<dbReference type="EMBL" id="JAULSV010000005">
    <property type="protein sequence ID" value="KAK0643785.1"/>
    <property type="molecule type" value="Genomic_DNA"/>
</dbReference>
<dbReference type="Gene3D" id="6.10.140.2220">
    <property type="match status" value="1"/>
</dbReference>
<feature type="domain" description="MYND-type" evidence="5">
    <location>
        <begin position="35"/>
        <end position="72"/>
    </location>
</feature>
<proteinExistence type="predicted"/>
<keyword evidence="1" id="KW-0479">Metal-binding</keyword>
<dbReference type="AlphaFoldDB" id="A0AA39Y3D5"/>
<keyword evidence="3" id="KW-0862">Zinc</keyword>
<gene>
    <name evidence="6" type="ORF">B0T16DRAFT_392254</name>
</gene>
<reference evidence="6" key="1">
    <citation type="submission" date="2023-06" db="EMBL/GenBank/DDBJ databases">
        <title>Genome-scale phylogeny and comparative genomics of the fungal order Sordariales.</title>
        <authorList>
            <consortium name="Lawrence Berkeley National Laboratory"/>
            <person name="Hensen N."/>
            <person name="Bonometti L."/>
            <person name="Westerberg I."/>
            <person name="Brannstrom I.O."/>
            <person name="Guillou S."/>
            <person name="Cros-Aarteil S."/>
            <person name="Calhoun S."/>
            <person name="Haridas S."/>
            <person name="Kuo A."/>
            <person name="Mondo S."/>
            <person name="Pangilinan J."/>
            <person name="Riley R."/>
            <person name="Labutti K."/>
            <person name="Andreopoulos B."/>
            <person name="Lipzen A."/>
            <person name="Chen C."/>
            <person name="Yanf M."/>
            <person name="Daum C."/>
            <person name="Ng V."/>
            <person name="Clum A."/>
            <person name="Steindorff A."/>
            <person name="Ohm R."/>
            <person name="Martin F."/>
            <person name="Silar P."/>
            <person name="Natvig D."/>
            <person name="Lalanne C."/>
            <person name="Gautier V."/>
            <person name="Ament-Velasquez S.L."/>
            <person name="Kruys A."/>
            <person name="Hutchinson M.I."/>
            <person name="Powell A.J."/>
            <person name="Barry K."/>
            <person name="Miller A.N."/>
            <person name="Grigoriev I.V."/>
            <person name="Debuchy R."/>
            <person name="Gladieux P."/>
            <person name="Thoren M.H."/>
            <person name="Johannesson H."/>
        </authorList>
    </citation>
    <scope>NUCLEOTIDE SEQUENCE</scope>
    <source>
        <strain evidence="6">SMH2532-1</strain>
    </source>
</reference>
<dbReference type="GO" id="GO:0008270">
    <property type="term" value="F:zinc ion binding"/>
    <property type="evidence" value="ECO:0007669"/>
    <property type="project" value="UniProtKB-KW"/>
</dbReference>
<evidence type="ECO:0000256" key="1">
    <source>
        <dbReference type="ARBA" id="ARBA00022723"/>
    </source>
</evidence>
<protein>
    <recommendedName>
        <fullName evidence="5">MYND-type domain-containing protein</fullName>
    </recommendedName>
</protein>
<dbReference type="Proteomes" id="UP001174936">
    <property type="component" value="Unassembled WGS sequence"/>
</dbReference>
<sequence length="454" mass="51326">MSVDTIKLLQMTEQRLRQGALASVPSLMTEAEKRCCNCGTADVNYVCDLCRGAWYCSQPCADARAAAHKKLCYKFRYTKQTDSMRAMRAVYFPWDGPRPFVRFVGASTWAADIVYQSLVERTPSNTQIGCITISKNHMRDRDLSCTLKIIYRHWVDQQSDKNRKSVTMADFHSILDFFAFFGNRFRDPEMRPYLPLYPLSPPLPPVRGVVIHCEAMMRFAGLPQDCAWSPYTSVLMDSLDPILGHVMPALGDISELSVRCGMPLRLLRFQRPGIGTGVGGWDDISVSHRFNVHASLIMNAVGPINNIYTGDTINDVLVVRVDEGNLTVVQVAAMYEIAWGVIHGWRQATPNEFMQVAAHLLFLWGGDGAGPVLATTVPVHQMTMPVLEHQFLRSTRREARTVDKDPGHTSDIAEFRSFLYRVRRLAREVRGAQIRVSLEFDIANDGHYWPGDYR</sequence>
<dbReference type="PROSITE" id="PS50865">
    <property type="entry name" value="ZF_MYND_2"/>
    <property type="match status" value="1"/>
</dbReference>
<evidence type="ECO:0000313" key="7">
    <source>
        <dbReference type="Proteomes" id="UP001174936"/>
    </source>
</evidence>
<dbReference type="PROSITE" id="PS01360">
    <property type="entry name" value="ZF_MYND_1"/>
    <property type="match status" value="1"/>
</dbReference>
<keyword evidence="2 4" id="KW-0863">Zinc-finger</keyword>
<keyword evidence="7" id="KW-1185">Reference proteome</keyword>
<name>A0AA39Y3D5_9PEZI</name>
<comment type="caution">
    <text evidence="6">The sequence shown here is derived from an EMBL/GenBank/DDBJ whole genome shotgun (WGS) entry which is preliminary data.</text>
</comment>
<evidence type="ECO:0000256" key="2">
    <source>
        <dbReference type="ARBA" id="ARBA00022771"/>
    </source>
</evidence>
<evidence type="ECO:0000256" key="4">
    <source>
        <dbReference type="PROSITE-ProRule" id="PRU00134"/>
    </source>
</evidence>